<evidence type="ECO:0000313" key="12">
    <source>
        <dbReference type="Proteomes" id="UP000780801"/>
    </source>
</evidence>
<proteinExistence type="inferred from homology"/>
<dbReference type="Pfam" id="PF00326">
    <property type="entry name" value="Peptidase_S9"/>
    <property type="match status" value="2"/>
</dbReference>
<keyword evidence="2" id="KW-0645">Protease</keyword>
<dbReference type="PANTHER" id="PTHR11757">
    <property type="entry name" value="PROTEASE FAMILY S9A OLIGOPEPTIDASE"/>
    <property type="match status" value="1"/>
</dbReference>
<dbReference type="Gene3D" id="2.130.10.120">
    <property type="entry name" value="Prolyl oligopeptidase, N-terminal domain"/>
    <property type="match status" value="1"/>
</dbReference>
<evidence type="ECO:0000256" key="1">
    <source>
        <dbReference type="ARBA" id="ARBA00005228"/>
    </source>
</evidence>
<reference evidence="11" key="1">
    <citation type="journal article" date="2020" name="Fungal Divers.">
        <title>Resolving the Mortierellaceae phylogeny through synthesis of multi-gene phylogenetics and phylogenomics.</title>
        <authorList>
            <person name="Vandepol N."/>
            <person name="Liber J."/>
            <person name="Desiro A."/>
            <person name="Na H."/>
            <person name="Kennedy M."/>
            <person name="Barry K."/>
            <person name="Grigoriev I.V."/>
            <person name="Miller A.N."/>
            <person name="O'Donnell K."/>
            <person name="Stajich J.E."/>
            <person name="Bonito G."/>
        </authorList>
    </citation>
    <scope>NUCLEOTIDE SEQUENCE</scope>
    <source>
        <strain evidence="11">KOD1015</strain>
    </source>
</reference>
<dbReference type="OrthoDB" id="248387at2759"/>
<feature type="domain" description="Peptidase S9A N-terminal" evidence="10">
    <location>
        <begin position="274"/>
        <end position="592"/>
    </location>
</feature>
<keyword evidence="4" id="KW-0720">Serine protease</keyword>
<organism evidence="11 12">
    <name type="scientific">Lunasporangiospora selenospora</name>
    <dbReference type="NCBI Taxonomy" id="979761"/>
    <lineage>
        <taxon>Eukaryota</taxon>
        <taxon>Fungi</taxon>
        <taxon>Fungi incertae sedis</taxon>
        <taxon>Mucoromycota</taxon>
        <taxon>Mortierellomycotina</taxon>
        <taxon>Mortierellomycetes</taxon>
        <taxon>Mortierellales</taxon>
        <taxon>Mortierellaceae</taxon>
        <taxon>Lunasporangiospora</taxon>
    </lineage>
</organism>
<dbReference type="PANTHER" id="PTHR11757:SF19">
    <property type="entry name" value="PROLYL ENDOPEPTIDASE-LIKE"/>
    <property type="match status" value="1"/>
</dbReference>
<evidence type="ECO:0000256" key="7">
    <source>
        <dbReference type="ARBA" id="ARBA00045448"/>
    </source>
</evidence>
<dbReference type="InterPro" id="IPR001375">
    <property type="entry name" value="Peptidase_S9_cat"/>
</dbReference>
<feature type="region of interest" description="Disordered" evidence="8">
    <location>
        <begin position="637"/>
        <end position="664"/>
    </location>
</feature>
<evidence type="ECO:0000259" key="9">
    <source>
        <dbReference type="Pfam" id="PF00326"/>
    </source>
</evidence>
<protein>
    <recommendedName>
        <fullName evidence="5">Prolyl endopeptidase-like</fullName>
    </recommendedName>
    <alternativeName>
        <fullName evidence="6">Prolylendopeptidase-like</fullName>
    </alternativeName>
</protein>
<gene>
    <name evidence="11" type="ORF">BGW38_010300</name>
</gene>
<keyword evidence="12" id="KW-1185">Reference proteome</keyword>
<dbReference type="GO" id="GO:0004252">
    <property type="term" value="F:serine-type endopeptidase activity"/>
    <property type="evidence" value="ECO:0007669"/>
    <property type="project" value="InterPro"/>
</dbReference>
<comment type="caution">
    <text evidence="11">The sequence shown here is derived from an EMBL/GenBank/DDBJ whole genome shotgun (WGS) entry which is preliminary data.</text>
</comment>
<evidence type="ECO:0000259" key="10">
    <source>
        <dbReference type="Pfam" id="PF02897"/>
    </source>
</evidence>
<sequence length="995" mass="113227">MILLSYATLTNSALTLSSSKVPVLPSPAKRIPRPLTLYNETIVDQYHWMHQLSEDPDVLSYIEEERKYTKAWIKQSGIKKLQKQLNWEIASIQEQSGRINSLELDEDEMSTEPHAAYQWSFDRKKPRPVQLEGTQFWDLDRWRYWLDSSTGDFGVYKRRHLPRVAQLWDMMDSGEPLEDDVAVTTGARMPEVDSSRRTTRPKFVGGCGRVPTKLQDNPNPGNLGSGVEVILDVDRLAKSLKKQYPDSKFFAFGSIEIQPKYTVLGKSDQGGEEDENHSSDENLYRVESVMQGGKPVQLFMAFTFDLSGDERYTIRIAKLGDEDKSLQNDEWDSELVLDNAGPDTVWVKHGRSLYLYYTKIDDKGEPREVWRVKVASRSGKLGTTPGNLSVPECVMAERNARNVVAIRRTSDSRFVLIESSDQVSSHTFFLSVDAPRKGWNLIRKEQKDVFYTVEHHSGYFYIKTNVGEAQNFKVVRIPVAFDPRNSQSNPWERESSLEDPSLAPPVEETVIEYDPRELIAHFEVFVEHFVSWIWQLIRLTPYNPETNVATALPGVSRNWEEPLKRDFYSTKLVFSNSSFVQPWAVYEFDMHSLTGEDWIPMTNDSSEEKKDEKIQKATRLLCQEVFPLGVQYGGSSKGSSKWPARQPHCDNAGSHDAAKGHGRKKDWEGVSHFKEMRLMVNSTHGSERTDQPIRIPVSLVYYDLPGQNFPRPAFVSAYGAYGTLGSAMFKPAQILPLLHRGLIYVEVYPRGEGNLGQDWYRDGKLESKRNTFYDVEDVLLHLRDSGMVSRESVVIEGRSAGGLISGWIANRWGEVEDRVEVTPADHVDPTQNIVREMVKVVLTQVPFVDVISDMVDSSIGWVEYEWNEWGSPLESEKIFEVMKSYSPYDRVQSQPYPAMMIQGGLTDSRVSYAEPLKWVAKLRSIDGKTNDCQSVPKESALKKKMCADKDDTPLLLQMEDGGHFSGDPALWMAFGLHQLGHEDVVTSPHRVKVVA</sequence>
<evidence type="ECO:0000256" key="5">
    <source>
        <dbReference type="ARBA" id="ARBA00039290"/>
    </source>
</evidence>
<evidence type="ECO:0000256" key="8">
    <source>
        <dbReference type="SAM" id="MobiDB-lite"/>
    </source>
</evidence>
<dbReference type="Proteomes" id="UP000780801">
    <property type="component" value="Unassembled WGS sequence"/>
</dbReference>
<accession>A0A9P6KID9</accession>
<feature type="domain" description="Peptidase S9 prolyl oligopeptidase catalytic" evidence="9">
    <location>
        <begin position="735"/>
        <end position="813"/>
    </location>
</feature>
<dbReference type="SUPFAM" id="SSF50993">
    <property type="entry name" value="Peptidase/esterase 'gauge' domain"/>
    <property type="match status" value="1"/>
</dbReference>
<dbReference type="AlphaFoldDB" id="A0A9P6KID9"/>
<evidence type="ECO:0000256" key="3">
    <source>
        <dbReference type="ARBA" id="ARBA00022801"/>
    </source>
</evidence>
<name>A0A9P6KID9_9FUNG</name>
<dbReference type="InterPro" id="IPR002470">
    <property type="entry name" value="Peptidase_S9A"/>
</dbReference>
<dbReference type="InterPro" id="IPR051543">
    <property type="entry name" value="Serine_Peptidase_S9A"/>
</dbReference>
<dbReference type="SUPFAM" id="SSF53474">
    <property type="entry name" value="alpha/beta-Hydrolases"/>
    <property type="match status" value="1"/>
</dbReference>
<evidence type="ECO:0000313" key="11">
    <source>
        <dbReference type="EMBL" id="KAF9586028.1"/>
    </source>
</evidence>
<dbReference type="PRINTS" id="PR00862">
    <property type="entry name" value="PROLIGOPTASE"/>
</dbReference>
<feature type="domain" description="Peptidase S9 prolyl oligopeptidase catalytic" evidence="9">
    <location>
        <begin position="839"/>
        <end position="938"/>
    </location>
</feature>
<evidence type="ECO:0000256" key="6">
    <source>
        <dbReference type="ARBA" id="ARBA00042165"/>
    </source>
</evidence>
<keyword evidence="3" id="KW-0378">Hydrolase</keyword>
<dbReference type="Pfam" id="PF02897">
    <property type="entry name" value="Peptidase_S9_N"/>
    <property type="match status" value="1"/>
</dbReference>
<dbReference type="Gene3D" id="3.40.50.1820">
    <property type="entry name" value="alpha/beta hydrolase"/>
    <property type="match status" value="2"/>
</dbReference>
<evidence type="ECO:0000256" key="4">
    <source>
        <dbReference type="ARBA" id="ARBA00022825"/>
    </source>
</evidence>
<evidence type="ECO:0000256" key="2">
    <source>
        <dbReference type="ARBA" id="ARBA00022670"/>
    </source>
</evidence>
<comment type="similarity">
    <text evidence="1">Belongs to the peptidase S9A family.</text>
</comment>
<dbReference type="InterPro" id="IPR029058">
    <property type="entry name" value="AB_hydrolase_fold"/>
</dbReference>
<comment type="function">
    <text evidence="7">Serine peptidase whose precise substrate specificity remains unclear. Does not cleave peptides after a arginine or lysine residue. Regulates trans-Golgi network morphology and sorting by regulating the membrane binding of the AP-1 complex. May play a role in the regulation of synaptic vesicle exocytosis.</text>
</comment>
<dbReference type="EMBL" id="JAABOA010000082">
    <property type="protein sequence ID" value="KAF9586028.1"/>
    <property type="molecule type" value="Genomic_DNA"/>
</dbReference>
<feature type="region of interest" description="Disordered" evidence="8">
    <location>
        <begin position="188"/>
        <end position="221"/>
    </location>
</feature>
<dbReference type="InterPro" id="IPR023302">
    <property type="entry name" value="Pept_S9A_N"/>
</dbReference>
<dbReference type="GO" id="GO:0006508">
    <property type="term" value="P:proteolysis"/>
    <property type="evidence" value="ECO:0007669"/>
    <property type="project" value="UniProtKB-KW"/>
</dbReference>